<sequence>MHVPTMNDVTTIPGSGFDVRFSLWRHGAPGVRALPNMHLGDRVLGGDVADEARRIHESGARFVSVEPLVDLSGRPGTEHMIPVLSFIRELTSYGVEVDWRARLASDGPVWWVFSHLFPPSVLEGPRGDEVLAVWRARYHVGRCFFRRGPGFLQIRDRRHAGLRRLTVSDSALVSAIDSLLADRGADSMPDQAMSVFEKQHLVVRIGGGVWWAPYRLKRWALPAWEV</sequence>
<name>A0ABU0QH62_9ACTN</name>
<keyword evidence="2" id="KW-1185">Reference proteome</keyword>
<evidence type="ECO:0000313" key="1">
    <source>
        <dbReference type="EMBL" id="MDQ0746723.1"/>
    </source>
</evidence>
<evidence type="ECO:0000313" key="2">
    <source>
        <dbReference type="Proteomes" id="UP001232755"/>
    </source>
</evidence>
<dbReference type="EMBL" id="JAUSYP010000001">
    <property type="protein sequence ID" value="MDQ0746723.1"/>
    <property type="molecule type" value="Genomic_DNA"/>
</dbReference>
<reference evidence="1 2" key="1">
    <citation type="submission" date="2023-07" db="EMBL/GenBank/DDBJ databases">
        <title>Comparative genomics of wheat-associated soil bacteria to identify genetic determinants of phenazine resistance.</title>
        <authorList>
            <person name="Mouncey N."/>
        </authorList>
    </citation>
    <scope>NUCLEOTIDE SEQUENCE [LARGE SCALE GENOMIC DNA]</scope>
    <source>
        <strain evidence="1 2">B3I12</strain>
    </source>
</reference>
<comment type="caution">
    <text evidence="1">The sequence shown here is derived from an EMBL/GenBank/DDBJ whole genome shotgun (WGS) entry which is preliminary data.</text>
</comment>
<accession>A0ABU0QH62</accession>
<proteinExistence type="predicted"/>
<dbReference type="InterPro" id="IPR043863">
    <property type="entry name" value="DUF5825"/>
</dbReference>
<protein>
    <submittedName>
        <fullName evidence="1">Uncharacterized protein</fullName>
    </submittedName>
</protein>
<dbReference type="Proteomes" id="UP001232755">
    <property type="component" value="Unassembled WGS sequence"/>
</dbReference>
<dbReference type="Pfam" id="PF19142">
    <property type="entry name" value="DUF5825"/>
    <property type="match status" value="1"/>
</dbReference>
<organism evidence="1 2">
    <name type="scientific">Streptomyces africanus</name>
    <dbReference type="NCBI Taxonomy" id="231024"/>
    <lineage>
        <taxon>Bacteria</taxon>
        <taxon>Bacillati</taxon>
        <taxon>Actinomycetota</taxon>
        <taxon>Actinomycetes</taxon>
        <taxon>Kitasatosporales</taxon>
        <taxon>Streptomycetaceae</taxon>
        <taxon>Streptomyces</taxon>
    </lineage>
</organism>
<gene>
    <name evidence="1" type="ORF">QF034_000954</name>
</gene>